<dbReference type="RefSeq" id="WP_344247690.1">
    <property type="nucleotide sequence ID" value="NZ_BAAAPM010000003.1"/>
</dbReference>
<gene>
    <name evidence="2" type="ORF">GCM10009809_17590</name>
</gene>
<dbReference type="Pfam" id="PF14019">
    <property type="entry name" value="DUF4235"/>
    <property type="match status" value="1"/>
</dbReference>
<dbReference type="EMBL" id="BAAAPM010000003">
    <property type="protein sequence ID" value="GAA1722402.1"/>
    <property type="molecule type" value="Genomic_DNA"/>
</dbReference>
<proteinExistence type="predicted"/>
<name>A0ABN2JCD8_9MICO</name>
<dbReference type="InterPro" id="IPR025329">
    <property type="entry name" value="DUF4235"/>
</dbReference>
<feature type="transmembrane region" description="Helical" evidence="1">
    <location>
        <begin position="20"/>
        <end position="41"/>
    </location>
</feature>
<keyword evidence="3" id="KW-1185">Reference proteome</keyword>
<evidence type="ECO:0000256" key="1">
    <source>
        <dbReference type="SAM" id="Phobius"/>
    </source>
</evidence>
<reference evidence="3" key="1">
    <citation type="journal article" date="2019" name="Int. J. Syst. Evol. Microbiol.">
        <title>The Global Catalogue of Microorganisms (GCM) 10K type strain sequencing project: providing services to taxonomists for standard genome sequencing and annotation.</title>
        <authorList>
            <consortium name="The Broad Institute Genomics Platform"/>
            <consortium name="The Broad Institute Genome Sequencing Center for Infectious Disease"/>
            <person name="Wu L."/>
            <person name="Ma J."/>
        </authorList>
    </citation>
    <scope>NUCLEOTIDE SEQUENCE [LARGE SCALE GENOMIC DNA]</scope>
    <source>
        <strain evidence="3">JCM 15589</strain>
    </source>
</reference>
<evidence type="ECO:0000313" key="3">
    <source>
        <dbReference type="Proteomes" id="UP001501138"/>
    </source>
</evidence>
<sequence length="105" mass="11358">MTKTSSGDRTEKKSNKSAKILYRPVGIASSIVGGIVAGQVFKLVYKKVAPGHPDDVPGPLQSEYRMREIVLASLIQGAIFSVVKALIDRGGARVFEKWTGEWPGD</sequence>
<protein>
    <submittedName>
        <fullName evidence="2">DUF4235 domain-containing protein</fullName>
    </submittedName>
</protein>
<keyword evidence="1" id="KW-1133">Transmembrane helix</keyword>
<feature type="transmembrane region" description="Helical" evidence="1">
    <location>
        <begin position="69"/>
        <end position="87"/>
    </location>
</feature>
<accession>A0ABN2JCD8</accession>
<comment type="caution">
    <text evidence="2">The sequence shown here is derived from an EMBL/GenBank/DDBJ whole genome shotgun (WGS) entry which is preliminary data.</text>
</comment>
<organism evidence="2 3">
    <name type="scientific">Isoptericola hypogeus</name>
    <dbReference type="NCBI Taxonomy" id="300179"/>
    <lineage>
        <taxon>Bacteria</taxon>
        <taxon>Bacillati</taxon>
        <taxon>Actinomycetota</taxon>
        <taxon>Actinomycetes</taxon>
        <taxon>Micrococcales</taxon>
        <taxon>Promicromonosporaceae</taxon>
        <taxon>Isoptericola</taxon>
    </lineage>
</organism>
<keyword evidence="1" id="KW-0812">Transmembrane</keyword>
<keyword evidence="1" id="KW-0472">Membrane</keyword>
<dbReference type="Proteomes" id="UP001501138">
    <property type="component" value="Unassembled WGS sequence"/>
</dbReference>
<evidence type="ECO:0000313" key="2">
    <source>
        <dbReference type="EMBL" id="GAA1722402.1"/>
    </source>
</evidence>